<reference evidence="1" key="1">
    <citation type="submission" date="2021-02" db="EMBL/GenBank/DDBJ databases">
        <authorList>
            <person name="Vanwijnsberghe S."/>
        </authorList>
    </citation>
    <scope>NUCLEOTIDE SEQUENCE</scope>
    <source>
        <strain evidence="1">R-70211</strain>
    </source>
</reference>
<sequence>MGVVAALLAFEVAPIAVGLVVIVTAHKALMAGPGLDQRTVDAEVLAG</sequence>
<evidence type="ECO:0000313" key="1">
    <source>
        <dbReference type="EMBL" id="CAE6890024.1"/>
    </source>
</evidence>
<evidence type="ECO:0000313" key="2">
    <source>
        <dbReference type="Proteomes" id="UP000675121"/>
    </source>
</evidence>
<dbReference type="EMBL" id="CAJNAS010000006">
    <property type="protein sequence ID" value="CAE6890024.1"/>
    <property type="molecule type" value="Genomic_DNA"/>
</dbReference>
<keyword evidence="2" id="KW-1185">Reference proteome</keyword>
<name>A0A9N8MXN0_9BURK</name>
<dbReference type="AlphaFoldDB" id="A0A9N8MXN0"/>
<proteinExistence type="predicted"/>
<organism evidence="1 2">
    <name type="scientific">Paraburkholderia domus</name>
    <dbReference type="NCBI Taxonomy" id="2793075"/>
    <lineage>
        <taxon>Bacteria</taxon>
        <taxon>Pseudomonadati</taxon>
        <taxon>Pseudomonadota</taxon>
        <taxon>Betaproteobacteria</taxon>
        <taxon>Burkholderiales</taxon>
        <taxon>Burkholderiaceae</taxon>
        <taxon>Paraburkholderia</taxon>
    </lineage>
</organism>
<dbReference type="Proteomes" id="UP000675121">
    <property type="component" value="Unassembled WGS sequence"/>
</dbReference>
<accession>A0A9N8MXN0</accession>
<comment type="caution">
    <text evidence="1">The sequence shown here is derived from an EMBL/GenBank/DDBJ whole genome shotgun (WGS) entry which is preliminary data.</text>
</comment>
<gene>
    <name evidence="1" type="ORF">R70211_02653</name>
</gene>
<protein>
    <submittedName>
        <fullName evidence="1">Uncharacterized protein</fullName>
    </submittedName>
</protein>